<feature type="transmembrane region" description="Helical" evidence="4">
    <location>
        <begin position="166"/>
        <end position="187"/>
    </location>
</feature>
<dbReference type="InterPro" id="IPR052952">
    <property type="entry name" value="MFS-Transporter"/>
</dbReference>
<dbReference type="InterPro" id="IPR036259">
    <property type="entry name" value="MFS_trans_sf"/>
</dbReference>
<evidence type="ECO:0000313" key="7">
    <source>
        <dbReference type="Proteomes" id="UP000199107"/>
    </source>
</evidence>
<dbReference type="PANTHER" id="PTHR23527:SF1">
    <property type="entry name" value="BLL3282 PROTEIN"/>
    <property type="match status" value="1"/>
</dbReference>
<name>A0A1G9H9D3_9GAMM</name>
<feature type="transmembrane region" description="Helical" evidence="4">
    <location>
        <begin position="376"/>
        <end position="394"/>
    </location>
</feature>
<sequence length="410" mass="42731">MVGAAPSTDAGWGEGKTVLLATTWVQTLCSAAMLLVPTLAPQIAAAFGLPTGLVGLQVSLLYGVAMLVSLQAGVVARRLGACRASQLAMLVITLGCAVALLQTPLSLFATTLLLGVAYGMTNPAAAQLLARYTPAPHRNMVYSIKQTGVPLGGILAGIAAPPLTQAWSWHVSFLLLGCMSVLTALWLQSRQPRWDRHGEAATSGKGNGSLALLYRRRSLRWMGLAGFCLAAAQLSLISFAVAFMVEELTITLVMAGIVVSVMHAAGVAGRLGWGFMADRLGASLPVLIGLSIGIAVLFSLLALTGTHLPQWLVVVLLVLAGATAIGWNGVYLAEVARTSVTAEVSEATAAVLVLTYMGVLAGPACVALLVWLSGSYAISLLLPALAAVMAVFCLRRCGRVHHQEQASWQQ</sequence>
<keyword evidence="1 4" id="KW-0812">Transmembrane</keyword>
<keyword evidence="7" id="KW-1185">Reference proteome</keyword>
<dbReference type="Proteomes" id="UP000199107">
    <property type="component" value="Unassembled WGS sequence"/>
</dbReference>
<dbReference type="PROSITE" id="PS50850">
    <property type="entry name" value="MFS"/>
    <property type="match status" value="1"/>
</dbReference>
<feature type="transmembrane region" description="Helical" evidence="4">
    <location>
        <begin position="347"/>
        <end position="370"/>
    </location>
</feature>
<dbReference type="AlphaFoldDB" id="A0A1G9H9D3"/>
<feature type="domain" description="Major facilitator superfamily (MFS) profile" evidence="5">
    <location>
        <begin position="18"/>
        <end position="398"/>
    </location>
</feature>
<proteinExistence type="predicted"/>
<dbReference type="GO" id="GO:0022857">
    <property type="term" value="F:transmembrane transporter activity"/>
    <property type="evidence" value="ECO:0007669"/>
    <property type="project" value="InterPro"/>
</dbReference>
<dbReference type="Gene3D" id="1.20.1250.20">
    <property type="entry name" value="MFS general substrate transporter like domains"/>
    <property type="match status" value="2"/>
</dbReference>
<reference evidence="7" key="1">
    <citation type="submission" date="2016-10" db="EMBL/GenBank/DDBJ databases">
        <authorList>
            <person name="Varghese N."/>
            <person name="Submissions S."/>
        </authorList>
    </citation>
    <scope>NUCLEOTIDE SEQUENCE [LARGE SCALE GENOMIC DNA]</scope>
    <source>
        <strain evidence="7">AAP</strain>
    </source>
</reference>
<evidence type="ECO:0000256" key="1">
    <source>
        <dbReference type="ARBA" id="ARBA00022692"/>
    </source>
</evidence>
<gene>
    <name evidence="6" type="ORF">SAMN05192555_102395</name>
</gene>
<feature type="transmembrane region" description="Helical" evidence="4">
    <location>
        <begin position="221"/>
        <end position="244"/>
    </location>
</feature>
<keyword evidence="3 4" id="KW-0472">Membrane</keyword>
<evidence type="ECO:0000313" key="6">
    <source>
        <dbReference type="EMBL" id="SDL09588.1"/>
    </source>
</evidence>
<dbReference type="STRING" id="48727.SAMN05192555_102395"/>
<dbReference type="Pfam" id="PF07690">
    <property type="entry name" value="MFS_1"/>
    <property type="match status" value="1"/>
</dbReference>
<feature type="transmembrane region" description="Helical" evidence="4">
    <location>
        <begin position="80"/>
        <end position="101"/>
    </location>
</feature>
<dbReference type="RefSeq" id="WP_089657230.1">
    <property type="nucleotide sequence ID" value="NZ_FNGH01000002.1"/>
</dbReference>
<dbReference type="PANTHER" id="PTHR23527">
    <property type="entry name" value="BLL3282 PROTEIN"/>
    <property type="match status" value="1"/>
</dbReference>
<feature type="transmembrane region" description="Helical" evidence="4">
    <location>
        <begin position="250"/>
        <end position="272"/>
    </location>
</feature>
<feature type="transmembrane region" description="Helical" evidence="4">
    <location>
        <begin position="311"/>
        <end position="335"/>
    </location>
</feature>
<evidence type="ECO:0000256" key="3">
    <source>
        <dbReference type="ARBA" id="ARBA00023136"/>
    </source>
</evidence>
<feature type="transmembrane region" description="Helical" evidence="4">
    <location>
        <begin position="284"/>
        <end position="305"/>
    </location>
</feature>
<feature type="transmembrane region" description="Helical" evidence="4">
    <location>
        <begin position="43"/>
        <end position="68"/>
    </location>
</feature>
<dbReference type="SUPFAM" id="SSF103473">
    <property type="entry name" value="MFS general substrate transporter"/>
    <property type="match status" value="1"/>
</dbReference>
<accession>A0A1G9H9D3</accession>
<evidence type="ECO:0000256" key="4">
    <source>
        <dbReference type="SAM" id="Phobius"/>
    </source>
</evidence>
<evidence type="ECO:0000259" key="5">
    <source>
        <dbReference type="PROSITE" id="PS50850"/>
    </source>
</evidence>
<keyword evidence="2 4" id="KW-1133">Transmembrane helix</keyword>
<dbReference type="InterPro" id="IPR011701">
    <property type="entry name" value="MFS"/>
</dbReference>
<dbReference type="OrthoDB" id="8724598at2"/>
<evidence type="ECO:0000256" key="2">
    <source>
        <dbReference type="ARBA" id="ARBA00022989"/>
    </source>
</evidence>
<organism evidence="6 7">
    <name type="scientific">Franzmannia pantelleriensis</name>
    <dbReference type="NCBI Taxonomy" id="48727"/>
    <lineage>
        <taxon>Bacteria</taxon>
        <taxon>Pseudomonadati</taxon>
        <taxon>Pseudomonadota</taxon>
        <taxon>Gammaproteobacteria</taxon>
        <taxon>Oceanospirillales</taxon>
        <taxon>Halomonadaceae</taxon>
        <taxon>Franzmannia</taxon>
    </lineage>
</organism>
<protein>
    <submittedName>
        <fullName evidence="6">Predicted arabinose efflux permease, MFS family</fullName>
    </submittedName>
</protein>
<dbReference type="InterPro" id="IPR020846">
    <property type="entry name" value="MFS_dom"/>
</dbReference>
<dbReference type="EMBL" id="FNGH01000002">
    <property type="protein sequence ID" value="SDL09588.1"/>
    <property type="molecule type" value="Genomic_DNA"/>
</dbReference>